<dbReference type="InterPro" id="IPR011041">
    <property type="entry name" value="Quinoprot_gluc/sorb_DH_b-prop"/>
</dbReference>
<organism evidence="4 5">
    <name type="scientific">Saccharothrix xinjiangensis</name>
    <dbReference type="NCBI Taxonomy" id="204798"/>
    <lineage>
        <taxon>Bacteria</taxon>
        <taxon>Bacillati</taxon>
        <taxon>Actinomycetota</taxon>
        <taxon>Actinomycetes</taxon>
        <taxon>Pseudonocardiales</taxon>
        <taxon>Pseudonocardiaceae</taxon>
        <taxon>Saccharothrix</taxon>
    </lineage>
</organism>
<dbReference type="SUPFAM" id="SSF50952">
    <property type="entry name" value="Soluble quinoprotein glucose dehydrogenase"/>
    <property type="match status" value="1"/>
</dbReference>
<dbReference type="Gene3D" id="2.60.120.200">
    <property type="match status" value="1"/>
</dbReference>
<dbReference type="InterPro" id="IPR011042">
    <property type="entry name" value="6-blade_b-propeller_TolB-like"/>
</dbReference>
<protein>
    <submittedName>
        <fullName evidence="4">PQQ-dependent sugar dehydrogenase</fullName>
    </submittedName>
</protein>
<dbReference type="InterPro" id="IPR013320">
    <property type="entry name" value="ConA-like_dom_sf"/>
</dbReference>
<evidence type="ECO:0000259" key="3">
    <source>
        <dbReference type="Pfam" id="PF07995"/>
    </source>
</evidence>
<feature type="region of interest" description="Disordered" evidence="1">
    <location>
        <begin position="702"/>
        <end position="724"/>
    </location>
</feature>
<dbReference type="InterPro" id="IPR012938">
    <property type="entry name" value="Glc/Sorbosone_DH"/>
</dbReference>
<reference evidence="5" key="1">
    <citation type="journal article" date="2019" name="Int. J. Syst. Evol. Microbiol.">
        <title>The Global Catalogue of Microorganisms (GCM) 10K type strain sequencing project: providing services to taxonomists for standard genome sequencing and annotation.</title>
        <authorList>
            <consortium name="The Broad Institute Genomics Platform"/>
            <consortium name="The Broad Institute Genome Sequencing Center for Infectious Disease"/>
            <person name="Wu L."/>
            <person name="Ma J."/>
        </authorList>
    </citation>
    <scope>NUCLEOTIDE SEQUENCE [LARGE SCALE GENOMIC DNA]</scope>
    <source>
        <strain evidence="5">KCTC 12848</strain>
    </source>
</reference>
<keyword evidence="5" id="KW-1185">Reference proteome</keyword>
<proteinExistence type="predicted"/>
<dbReference type="PANTHER" id="PTHR19328">
    <property type="entry name" value="HEDGEHOG-INTERACTING PROTEIN"/>
    <property type="match status" value="1"/>
</dbReference>
<gene>
    <name evidence="4" type="ORF">ACFPFM_22975</name>
</gene>
<dbReference type="SUPFAM" id="SSF49899">
    <property type="entry name" value="Concanavalin A-like lectins/glucanases"/>
    <property type="match status" value="1"/>
</dbReference>
<dbReference type="EMBL" id="JBHSJB010000022">
    <property type="protein sequence ID" value="MFC5056599.1"/>
    <property type="molecule type" value="Genomic_DNA"/>
</dbReference>
<accession>A0ABV9Y2M7</accession>
<name>A0ABV9Y2M7_9PSEU</name>
<evidence type="ECO:0000313" key="5">
    <source>
        <dbReference type="Proteomes" id="UP001595833"/>
    </source>
</evidence>
<dbReference type="Gene3D" id="2.120.10.30">
    <property type="entry name" value="TolB, C-terminal domain"/>
    <property type="match status" value="1"/>
</dbReference>
<dbReference type="PANTHER" id="PTHR19328:SF75">
    <property type="entry name" value="ALDOSE SUGAR DEHYDROGENASE YLII"/>
    <property type="match status" value="1"/>
</dbReference>
<dbReference type="Proteomes" id="UP001595833">
    <property type="component" value="Unassembled WGS sequence"/>
</dbReference>
<feature type="domain" description="Glucose/Sorbosone dehydrogenase" evidence="3">
    <location>
        <begin position="136"/>
        <end position="438"/>
    </location>
</feature>
<evidence type="ECO:0000313" key="4">
    <source>
        <dbReference type="EMBL" id="MFC5056599.1"/>
    </source>
</evidence>
<feature type="signal peptide" evidence="2">
    <location>
        <begin position="1"/>
        <end position="27"/>
    </location>
</feature>
<evidence type="ECO:0000256" key="1">
    <source>
        <dbReference type="SAM" id="MobiDB-lite"/>
    </source>
</evidence>
<keyword evidence="2" id="KW-0732">Signal</keyword>
<feature type="chain" id="PRO_5046556835" evidence="2">
    <location>
        <begin position="28"/>
        <end position="763"/>
    </location>
</feature>
<dbReference type="RefSeq" id="WP_344042065.1">
    <property type="nucleotide sequence ID" value="NZ_BAAAKE010000032.1"/>
</dbReference>
<evidence type="ECO:0000256" key="2">
    <source>
        <dbReference type="SAM" id="SignalP"/>
    </source>
</evidence>
<dbReference type="Pfam" id="PF07995">
    <property type="entry name" value="GSDH"/>
    <property type="match status" value="1"/>
</dbReference>
<sequence>MGKRSRRATSVVTALVTAALTAATVVATPTWGAPDEPVAGPIADPIPQDPVRSRLGLVLAEVARLPASAPTPPTGDHRLNRHNRINFLGEVPDGSGRRYVPDLNGPLYLLEGGTPHVYLDFAARFPHFYSGRGMGSGFGFVAFHPEFARNGRLYTVHTEGRGAIDTETPTYPNQPNAVVQSVVSEWTADDPSADVFAGSRRELFRYGFTTTIHAVQQIDFNPTARPGDPDHGLLYLAVGDGGIGVSSDVPQDLGTPAGKILRIDPAGSNGPGGRYGIPPDNPFVGRPGALGEIYAYGMRDPHRFTWDRGGDHALYLGHIGQHAIEAVYEVRAGDNLGWSEREGAFTYRRGDECHLYPLPADDDRYGYTYPVAAYDHDPPAGWPCTQDSGHAISGGQVYRGRAVPSLRGKYVFGDLVDGRVFYTEVSEMRRGGAAAPLRELALFDTRGNERRMSDFVGDGRVDLRFGTDAAGELYLVTKADGRLWKVVGTREAPRSEVAPGVAPHLVAHYDFEHPFPVDDARELDLGRSRTLLGLVNGGERMRVDDSAFRGGGKALELGPRPGANDDWKAGVWDPGGAESLRAFNGVDGITIMGWFKATGANPVPGHGAVGLAGLLSGDSDGHAVRALIEAFEVDGELRLVALGRRVDGGASQTYAADLAWREVLPPNRWVHLAATFDFTTGAMALYRDGRALPGSYTVPGNPWQVDGTGASRTDPRGIKIGGSFPQDTAERNPCACRVDSLMFLDVAAPADLVAQQHRRFTRR</sequence>
<comment type="caution">
    <text evidence="4">The sequence shown here is derived from an EMBL/GenBank/DDBJ whole genome shotgun (WGS) entry which is preliminary data.</text>
</comment>